<dbReference type="Proteomes" id="UP001163846">
    <property type="component" value="Unassembled WGS sequence"/>
</dbReference>
<comment type="caution">
    <text evidence="10">The sequence shown here is derived from an EMBL/GenBank/DDBJ whole genome shotgun (WGS) entry which is preliminary data.</text>
</comment>
<dbReference type="GO" id="GO:0004401">
    <property type="term" value="F:histidinol-phosphatase activity"/>
    <property type="evidence" value="ECO:0007669"/>
    <property type="project" value="UniProtKB-UniRule"/>
</dbReference>
<dbReference type="InterPro" id="IPR016195">
    <property type="entry name" value="Pol/histidinol_Pase-like"/>
</dbReference>
<evidence type="ECO:0000256" key="1">
    <source>
        <dbReference type="ARBA" id="ARBA00004970"/>
    </source>
</evidence>
<dbReference type="InterPro" id="IPR004013">
    <property type="entry name" value="PHP_dom"/>
</dbReference>
<evidence type="ECO:0000259" key="9">
    <source>
        <dbReference type="Pfam" id="PF02811"/>
    </source>
</evidence>
<evidence type="ECO:0000256" key="5">
    <source>
        <dbReference type="ARBA" id="ARBA00022801"/>
    </source>
</evidence>
<comment type="similarity">
    <text evidence="2 8">Belongs to the PHP hydrolase family. HisK subfamily.</text>
</comment>
<dbReference type="Pfam" id="PF02811">
    <property type="entry name" value="PHP"/>
    <property type="match status" value="1"/>
</dbReference>
<name>A0AA38P4F9_9AGAR</name>
<dbReference type="EMBL" id="MU806346">
    <property type="protein sequence ID" value="KAJ3836135.1"/>
    <property type="molecule type" value="Genomic_DNA"/>
</dbReference>
<comment type="pathway">
    <text evidence="1 8">Amino-acid biosynthesis; L-histidine biosynthesis; L-histidine from 5-phospho-alpha-D-ribose 1-diphosphate: step 8/9.</text>
</comment>
<evidence type="ECO:0000256" key="3">
    <source>
        <dbReference type="ARBA" id="ARBA00013085"/>
    </source>
</evidence>
<evidence type="ECO:0000256" key="7">
    <source>
        <dbReference type="ARBA" id="ARBA00049158"/>
    </source>
</evidence>
<feature type="domain" description="PHP" evidence="9">
    <location>
        <begin position="5"/>
        <end position="216"/>
    </location>
</feature>
<gene>
    <name evidence="10" type="ORF">F5878DRAFT_643787</name>
</gene>
<evidence type="ECO:0000256" key="2">
    <source>
        <dbReference type="ARBA" id="ARBA00009152"/>
    </source>
</evidence>
<dbReference type="PANTHER" id="PTHR21039">
    <property type="entry name" value="HISTIDINOL PHOSPHATASE-RELATED"/>
    <property type="match status" value="1"/>
</dbReference>
<evidence type="ECO:0000256" key="8">
    <source>
        <dbReference type="RuleBase" id="RU366003"/>
    </source>
</evidence>
<evidence type="ECO:0000256" key="6">
    <source>
        <dbReference type="ARBA" id="ARBA00023102"/>
    </source>
</evidence>
<dbReference type="EC" id="3.1.3.15" evidence="3 8"/>
<dbReference type="AlphaFoldDB" id="A0AA38P4F9"/>
<keyword evidence="5 8" id="KW-0378">Hydrolase</keyword>
<sequence>MPYSHHSHSGEFCRHAAGKLEDVVLEAIRSGFEVYGLTEHVPRYRIEDLYPEESGIDLQTLHDQFDAFIHEAHRLKTRYASQITLLIGLETEYITSIDLDQLESLLARYRGRIEFIVGSIHHVGGIPIDFDLATYQKSLDQQSGGSEDERLESFLCAYFDAQFQLLQRFRPEIIGHFDLCRLYHPEIRLSNYPCSWELLKRNIRYAIEYGALFEVNGAAFRKNWKTAYPAEDILKLILQYGGRLALSDDSHGPHAVGLNYHRVLEYLRRENVSEMWFLQACNNPNKAGRNVQAVRAPDEWWNHPFWNR</sequence>
<dbReference type="GO" id="GO:0000105">
    <property type="term" value="P:L-histidine biosynthetic process"/>
    <property type="evidence" value="ECO:0007669"/>
    <property type="project" value="UniProtKB-UniRule"/>
</dbReference>
<dbReference type="CDD" id="cd12110">
    <property type="entry name" value="PHP_HisPPase_Hisj_like"/>
    <property type="match status" value="1"/>
</dbReference>
<evidence type="ECO:0000313" key="10">
    <source>
        <dbReference type="EMBL" id="KAJ3836135.1"/>
    </source>
</evidence>
<evidence type="ECO:0000313" key="11">
    <source>
        <dbReference type="Proteomes" id="UP001163846"/>
    </source>
</evidence>
<keyword evidence="6 8" id="KW-0368">Histidine biosynthesis</keyword>
<evidence type="ECO:0000256" key="4">
    <source>
        <dbReference type="ARBA" id="ARBA00022605"/>
    </source>
</evidence>
<dbReference type="SUPFAM" id="SSF89550">
    <property type="entry name" value="PHP domain-like"/>
    <property type="match status" value="1"/>
</dbReference>
<reference evidence="10" key="1">
    <citation type="submission" date="2022-08" db="EMBL/GenBank/DDBJ databases">
        <authorList>
            <consortium name="DOE Joint Genome Institute"/>
            <person name="Min B."/>
            <person name="Riley R."/>
            <person name="Sierra-Patev S."/>
            <person name="Naranjo-Ortiz M."/>
            <person name="Looney B."/>
            <person name="Konkel Z."/>
            <person name="Slot J.C."/>
            <person name="Sakamoto Y."/>
            <person name="Steenwyk J.L."/>
            <person name="Rokas A."/>
            <person name="Carro J."/>
            <person name="Camarero S."/>
            <person name="Ferreira P."/>
            <person name="Molpeceres G."/>
            <person name="Ruiz-Duenas F.J."/>
            <person name="Serrano A."/>
            <person name="Henrissat B."/>
            <person name="Drula E."/>
            <person name="Hughes K.W."/>
            <person name="Mata J.L."/>
            <person name="Ishikawa N.K."/>
            <person name="Vargas-Isla R."/>
            <person name="Ushijima S."/>
            <person name="Smith C.A."/>
            <person name="Ahrendt S."/>
            <person name="Andreopoulos W."/>
            <person name="He G."/>
            <person name="Labutti K."/>
            <person name="Lipzen A."/>
            <person name="Ng V."/>
            <person name="Sandor L."/>
            <person name="Barry K."/>
            <person name="Martinez A.T."/>
            <person name="Xiao Y."/>
            <person name="Gibbons J.G."/>
            <person name="Terashima K."/>
            <person name="Hibbett D.S."/>
            <person name="Grigoriev I.V."/>
        </authorList>
    </citation>
    <scope>NUCLEOTIDE SEQUENCE</scope>
    <source>
        <strain evidence="10">TFB9207</strain>
    </source>
</reference>
<dbReference type="NCBIfam" id="TIGR01856">
    <property type="entry name" value="hisJ_fam"/>
    <property type="match status" value="1"/>
</dbReference>
<dbReference type="InterPro" id="IPR010140">
    <property type="entry name" value="Histidinol_P_phosphatase_HisJ"/>
</dbReference>
<comment type="catalytic activity">
    <reaction evidence="7 8">
        <text>L-histidinol phosphate + H2O = L-histidinol + phosphate</text>
        <dbReference type="Rhea" id="RHEA:14465"/>
        <dbReference type="ChEBI" id="CHEBI:15377"/>
        <dbReference type="ChEBI" id="CHEBI:43474"/>
        <dbReference type="ChEBI" id="CHEBI:57699"/>
        <dbReference type="ChEBI" id="CHEBI:57980"/>
        <dbReference type="EC" id="3.1.3.15"/>
    </reaction>
</comment>
<dbReference type="PANTHER" id="PTHR21039:SF0">
    <property type="entry name" value="HISTIDINOL-PHOSPHATASE"/>
    <property type="match status" value="1"/>
</dbReference>
<keyword evidence="4 8" id="KW-0028">Amino-acid biosynthesis</keyword>
<organism evidence="10 11">
    <name type="scientific">Lentinula raphanica</name>
    <dbReference type="NCBI Taxonomy" id="153919"/>
    <lineage>
        <taxon>Eukaryota</taxon>
        <taxon>Fungi</taxon>
        <taxon>Dikarya</taxon>
        <taxon>Basidiomycota</taxon>
        <taxon>Agaricomycotina</taxon>
        <taxon>Agaricomycetes</taxon>
        <taxon>Agaricomycetidae</taxon>
        <taxon>Agaricales</taxon>
        <taxon>Marasmiineae</taxon>
        <taxon>Omphalotaceae</taxon>
        <taxon>Lentinula</taxon>
    </lineage>
</organism>
<proteinExistence type="inferred from homology"/>
<protein>
    <recommendedName>
        <fullName evidence="3 8">Histidinol-phosphatase</fullName>
        <shortName evidence="8">HolPase</shortName>
        <ecNumber evidence="3 8">3.1.3.15</ecNumber>
    </recommendedName>
</protein>
<keyword evidence="11" id="KW-1185">Reference proteome</keyword>
<dbReference type="Gene3D" id="3.20.20.140">
    <property type="entry name" value="Metal-dependent hydrolases"/>
    <property type="match status" value="1"/>
</dbReference>
<accession>A0AA38P4F9</accession>
<dbReference type="GO" id="GO:0005737">
    <property type="term" value="C:cytoplasm"/>
    <property type="evidence" value="ECO:0007669"/>
    <property type="project" value="TreeGrafter"/>
</dbReference>